<organism evidence="1 2">
    <name type="scientific">[Clostridium] asparagiforme DSM 15981</name>
    <dbReference type="NCBI Taxonomy" id="518636"/>
    <lineage>
        <taxon>Bacteria</taxon>
        <taxon>Bacillati</taxon>
        <taxon>Bacillota</taxon>
        <taxon>Clostridia</taxon>
        <taxon>Lachnospirales</taxon>
        <taxon>Lachnospiraceae</taxon>
        <taxon>Enterocloster</taxon>
    </lineage>
</organism>
<name>C0D3F9_9FIRM</name>
<comment type="caution">
    <text evidence="1">The sequence shown here is derived from an EMBL/GenBank/DDBJ whole genome shotgun (WGS) entry which is preliminary data.</text>
</comment>
<reference evidence="1 2" key="1">
    <citation type="submission" date="2009-01" db="EMBL/GenBank/DDBJ databases">
        <authorList>
            <person name="Fulton L."/>
            <person name="Clifton S."/>
            <person name="Fulton B."/>
            <person name="Xu J."/>
            <person name="Minx P."/>
            <person name="Pepin K.H."/>
            <person name="Johnson M."/>
            <person name="Bhonagiri V."/>
            <person name="Nash W.E."/>
            <person name="Mardis E.R."/>
            <person name="Wilson R.K."/>
        </authorList>
    </citation>
    <scope>NUCLEOTIDE SEQUENCE [LARGE SCALE GENOMIC DNA]</scope>
    <source>
        <strain evidence="1 2">DSM 15981</strain>
    </source>
</reference>
<dbReference type="PANTHER" id="PTHR30575">
    <property type="entry name" value="PEPTIDASE M20"/>
    <property type="match status" value="1"/>
</dbReference>
<dbReference type="Proteomes" id="UP000004756">
    <property type="component" value="Unassembled WGS sequence"/>
</dbReference>
<accession>C0D3F9</accession>
<dbReference type="Gene3D" id="3.40.630.10">
    <property type="entry name" value="Zn peptidases"/>
    <property type="match status" value="1"/>
</dbReference>
<dbReference type="AlphaFoldDB" id="C0D3F9"/>
<sequence length="166" mass="17964">MDKIEQKIMDLIERHKDEIIAIGRDIWNEPELGYKEYQTAGKFCRHLKNFGIEAETGLAITGAKGYLKGAGASGPTVALIGEMDALPMADSPYAGRETGAAHCCGHNAQMAGMMGALYALCDARVQEAMDGNVVFFAVPAEEFVEMEFKHGLMEEGKIAFGGENQS</sequence>
<dbReference type="InterPro" id="IPR052030">
    <property type="entry name" value="Peptidase_M20/M20A_hydrolases"/>
</dbReference>
<protein>
    <recommendedName>
        <fullName evidence="3">Amidohydrolase</fullName>
    </recommendedName>
</protein>
<dbReference type="GO" id="GO:0005737">
    <property type="term" value="C:cytoplasm"/>
    <property type="evidence" value="ECO:0007669"/>
    <property type="project" value="TreeGrafter"/>
</dbReference>
<reference evidence="1 2" key="2">
    <citation type="submission" date="2009-02" db="EMBL/GenBank/DDBJ databases">
        <title>Draft genome sequence of Clostridium asparagiforme (DSM 15981).</title>
        <authorList>
            <person name="Sudarsanam P."/>
            <person name="Ley R."/>
            <person name="Guruge J."/>
            <person name="Turnbaugh P.J."/>
            <person name="Mahowald M."/>
            <person name="Liep D."/>
            <person name="Gordon J."/>
        </authorList>
    </citation>
    <scope>NUCLEOTIDE SEQUENCE [LARGE SCALE GENOMIC DNA]</scope>
    <source>
        <strain evidence="1 2">DSM 15981</strain>
    </source>
</reference>
<gene>
    <name evidence="1" type="ORF">CLOSTASPAR_03800</name>
</gene>
<evidence type="ECO:0008006" key="3">
    <source>
        <dbReference type="Google" id="ProtNLM"/>
    </source>
</evidence>
<dbReference type="PANTHER" id="PTHR30575:SF3">
    <property type="entry name" value="PEPTIDASE M20 DIMERISATION DOMAIN-CONTAINING PROTEIN"/>
    <property type="match status" value="1"/>
</dbReference>
<dbReference type="GO" id="GO:0071713">
    <property type="term" value="F:para-aminobenzoyl-glutamate hydrolase activity"/>
    <property type="evidence" value="ECO:0007669"/>
    <property type="project" value="TreeGrafter"/>
</dbReference>
<keyword evidence="2" id="KW-1185">Reference proteome</keyword>
<dbReference type="HOGENOM" id="CLU_141505_0_0_9"/>
<evidence type="ECO:0000313" key="1">
    <source>
        <dbReference type="EMBL" id="EEG54134.1"/>
    </source>
</evidence>
<proteinExistence type="predicted"/>
<dbReference type="SUPFAM" id="SSF53187">
    <property type="entry name" value="Zn-dependent exopeptidases"/>
    <property type="match status" value="1"/>
</dbReference>
<dbReference type="RefSeq" id="WP_007713642.1">
    <property type="nucleotide sequence ID" value="NZ_GG657592.1"/>
</dbReference>
<dbReference type="GO" id="GO:0046657">
    <property type="term" value="P:folic acid catabolic process"/>
    <property type="evidence" value="ECO:0007669"/>
    <property type="project" value="TreeGrafter"/>
</dbReference>
<dbReference type="GO" id="GO:0016805">
    <property type="term" value="F:dipeptidase activity"/>
    <property type="evidence" value="ECO:0007669"/>
    <property type="project" value="TreeGrafter"/>
</dbReference>
<dbReference type="EMBL" id="ACCJ01000298">
    <property type="protein sequence ID" value="EEG54134.1"/>
    <property type="molecule type" value="Genomic_DNA"/>
</dbReference>
<dbReference type="Pfam" id="PF01546">
    <property type="entry name" value="Peptidase_M20"/>
    <property type="match status" value="1"/>
</dbReference>
<dbReference type="InterPro" id="IPR002933">
    <property type="entry name" value="Peptidase_M20"/>
</dbReference>
<evidence type="ECO:0000313" key="2">
    <source>
        <dbReference type="Proteomes" id="UP000004756"/>
    </source>
</evidence>